<evidence type="ECO:0000313" key="2">
    <source>
        <dbReference type="EMBL" id="KAK3391313.1"/>
    </source>
</evidence>
<reference evidence="2" key="1">
    <citation type="journal article" date="2023" name="Mol. Phylogenet. Evol.">
        <title>Genome-scale phylogeny and comparative genomics of the fungal order Sordariales.</title>
        <authorList>
            <person name="Hensen N."/>
            <person name="Bonometti L."/>
            <person name="Westerberg I."/>
            <person name="Brannstrom I.O."/>
            <person name="Guillou S."/>
            <person name="Cros-Aarteil S."/>
            <person name="Calhoun S."/>
            <person name="Haridas S."/>
            <person name="Kuo A."/>
            <person name="Mondo S."/>
            <person name="Pangilinan J."/>
            <person name="Riley R."/>
            <person name="LaButti K."/>
            <person name="Andreopoulos B."/>
            <person name="Lipzen A."/>
            <person name="Chen C."/>
            <person name="Yan M."/>
            <person name="Daum C."/>
            <person name="Ng V."/>
            <person name="Clum A."/>
            <person name="Steindorff A."/>
            <person name="Ohm R.A."/>
            <person name="Martin F."/>
            <person name="Silar P."/>
            <person name="Natvig D.O."/>
            <person name="Lalanne C."/>
            <person name="Gautier V."/>
            <person name="Ament-Velasquez S.L."/>
            <person name="Kruys A."/>
            <person name="Hutchinson M.I."/>
            <person name="Powell A.J."/>
            <person name="Barry K."/>
            <person name="Miller A.N."/>
            <person name="Grigoriev I.V."/>
            <person name="Debuchy R."/>
            <person name="Gladieux P."/>
            <person name="Hiltunen Thoren M."/>
            <person name="Johannesson H."/>
        </authorList>
    </citation>
    <scope>NUCLEOTIDE SEQUENCE</scope>
    <source>
        <strain evidence="2">CBS 232.78</strain>
    </source>
</reference>
<reference evidence="2" key="2">
    <citation type="submission" date="2023-06" db="EMBL/GenBank/DDBJ databases">
        <authorList>
            <consortium name="Lawrence Berkeley National Laboratory"/>
            <person name="Haridas S."/>
            <person name="Hensen N."/>
            <person name="Bonometti L."/>
            <person name="Westerberg I."/>
            <person name="Brannstrom I.O."/>
            <person name="Guillou S."/>
            <person name="Cros-Aarteil S."/>
            <person name="Calhoun S."/>
            <person name="Kuo A."/>
            <person name="Mondo S."/>
            <person name="Pangilinan J."/>
            <person name="Riley R."/>
            <person name="LaButti K."/>
            <person name="Andreopoulos B."/>
            <person name="Lipzen A."/>
            <person name="Chen C."/>
            <person name="Yanf M."/>
            <person name="Daum C."/>
            <person name="Ng V."/>
            <person name="Clum A."/>
            <person name="Steindorff A."/>
            <person name="Ohm R."/>
            <person name="Martin F."/>
            <person name="Silar P."/>
            <person name="Natvig D."/>
            <person name="Lalanne C."/>
            <person name="Gautier V."/>
            <person name="Ament-velasquez S.L."/>
            <person name="Kruys A."/>
            <person name="Hutchinson M.I."/>
            <person name="Powell A.J."/>
            <person name="Barry K."/>
            <person name="Miller A.N."/>
            <person name="Grigoriev I.V."/>
            <person name="Debuchy R."/>
            <person name="Gladieux P."/>
            <person name="Thoren M.H."/>
            <person name="Johannesson H."/>
        </authorList>
    </citation>
    <scope>NUCLEOTIDE SEQUENCE</scope>
    <source>
        <strain evidence="2">CBS 232.78</strain>
    </source>
</reference>
<keyword evidence="3" id="KW-1185">Reference proteome</keyword>
<evidence type="ECO:0000313" key="3">
    <source>
        <dbReference type="Proteomes" id="UP001285441"/>
    </source>
</evidence>
<keyword evidence="1" id="KW-0472">Membrane</keyword>
<feature type="transmembrane region" description="Helical" evidence="1">
    <location>
        <begin position="123"/>
        <end position="144"/>
    </location>
</feature>
<organism evidence="2 3">
    <name type="scientific">Podospora didyma</name>
    <dbReference type="NCBI Taxonomy" id="330526"/>
    <lineage>
        <taxon>Eukaryota</taxon>
        <taxon>Fungi</taxon>
        <taxon>Dikarya</taxon>
        <taxon>Ascomycota</taxon>
        <taxon>Pezizomycotina</taxon>
        <taxon>Sordariomycetes</taxon>
        <taxon>Sordariomycetidae</taxon>
        <taxon>Sordariales</taxon>
        <taxon>Podosporaceae</taxon>
        <taxon>Podospora</taxon>
    </lineage>
</organism>
<evidence type="ECO:0000256" key="1">
    <source>
        <dbReference type="SAM" id="Phobius"/>
    </source>
</evidence>
<accession>A0AAE0U512</accession>
<keyword evidence="1" id="KW-1133">Transmembrane helix</keyword>
<gene>
    <name evidence="2" type="ORF">B0H63DRAFT_520503</name>
</gene>
<dbReference type="EMBL" id="JAULSW010000002">
    <property type="protein sequence ID" value="KAK3391313.1"/>
    <property type="molecule type" value="Genomic_DNA"/>
</dbReference>
<feature type="transmembrane region" description="Helical" evidence="1">
    <location>
        <begin position="32"/>
        <end position="57"/>
    </location>
</feature>
<keyword evidence="1" id="KW-0812">Transmembrane</keyword>
<dbReference type="AlphaFoldDB" id="A0AAE0U512"/>
<name>A0AAE0U512_9PEZI</name>
<protein>
    <submittedName>
        <fullName evidence="2">Uncharacterized protein</fullName>
    </submittedName>
</protein>
<dbReference type="Proteomes" id="UP001285441">
    <property type="component" value="Unassembled WGS sequence"/>
</dbReference>
<proteinExistence type="predicted"/>
<sequence length="162" mass="18295">MYSYSDRSRRISPRCGYASTKEILCLPLTSGVIRWIVFANLALIALGAFGGFCVALFQQFRPATEVSDNRPTERLLRRVEADIRVQNWAGLVGILVFDTVSVVSLEQTIARNQLEVEERQWTFGQVLAIFMLIRVTHVILAHFARLAGRERNPNELDLTGLS</sequence>
<comment type="caution">
    <text evidence="2">The sequence shown here is derived from an EMBL/GenBank/DDBJ whole genome shotgun (WGS) entry which is preliminary data.</text>
</comment>